<keyword evidence="4" id="KW-1185">Reference proteome</keyword>
<proteinExistence type="predicted"/>
<feature type="region of interest" description="Disordered" evidence="1">
    <location>
        <begin position="412"/>
        <end position="457"/>
    </location>
</feature>
<organism evidence="3 4">
    <name type="scientific">Mucuna pruriens</name>
    <name type="common">Velvet bean</name>
    <name type="synonym">Dolichos pruriens</name>
    <dbReference type="NCBI Taxonomy" id="157652"/>
    <lineage>
        <taxon>Eukaryota</taxon>
        <taxon>Viridiplantae</taxon>
        <taxon>Streptophyta</taxon>
        <taxon>Embryophyta</taxon>
        <taxon>Tracheophyta</taxon>
        <taxon>Spermatophyta</taxon>
        <taxon>Magnoliopsida</taxon>
        <taxon>eudicotyledons</taxon>
        <taxon>Gunneridae</taxon>
        <taxon>Pentapetalae</taxon>
        <taxon>rosids</taxon>
        <taxon>fabids</taxon>
        <taxon>Fabales</taxon>
        <taxon>Fabaceae</taxon>
        <taxon>Papilionoideae</taxon>
        <taxon>50 kb inversion clade</taxon>
        <taxon>NPAAA clade</taxon>
        <taxon>indigoferoid/millettioid clade</taxon>
        <taxon>Phaseoleae</taxon>
        <taxon>Mucuna</taxon>
    </lineage>
</organism>
<keyword evidence="3" id="KW-0418">Kinase</keyword>
<dbReference type="SUPFAM" id="SSF63748">
    <property type="entry name" value="Tudor/PWWP/MBT"/>
    <property type="match status" value="1"/>
</dbReference>
<reference evidence="3" key="1">
    <citation type="submission" date="2018-05" db="EMBL/GenBank/DDBJ databases">
        <title>Draft genome of Mucuna pruriens seed.</title>
        <authorList>
            <person name="Nnadi N.E."/>
            <person name="Vos R."/>
            <person name="Hasami M.H."/>
            <person name="Devisetty U.K."/>
            <person name="Aguiy J.C."/>
        </authorList>
    </citation>
    <scope>NUCLEOTIDE SEQUENCE [LARGE SCALE GENOMIC DNA]</scope>
    <source>
        <strain evidence="3">JCA_2017</strain>
    </source>
</reference>
<feature type="non-terminal residue" evidence="3">
    <location>
        <position position="1"/>
    </location>
</feature>
<evidence type="ECO:0000259" key="2">
    <source>
        <dbReference type="PROSITE" id="PS50812"/>
    </source>
</evidence>
<feature type="domain" description="PWWP" evidence="2">
    <location>
        <begin position="202"/>
        <end position="263"/>
    </location>
</feature>
<evidence type="ECO:0000313" key="4">
    <source>
        <dbReference type="Proteomes" id="UP000257109"/>
    </source>
</evidence>
<dbReference type="AlphaFoldDB" id="A0A371E1D6"/>
<gene>
    <name evidence="3" type="primary">ATM</name>
    <name evidence="3" type="ORF">CR513_62064</name>
</gene>
<evidence type="ECO:0000256" key="1">
    <source>
        <dbReference type="SAM" id="MobiDB-lite"/>
    </source>
</evidence>
<dbReference type="Proteomes" id="UP000257109">
    <property type="component" value="Unassembled WGS sequence"/>
</dbReference>
<feature type="region of interest" description="Disordered" evidence="1">
    <location>
        <begin position="136"/>
        <end position="178"/>
    </location>
</feature>
<dbReference type="Gene3D" id="2.30.30.140">
    <property type="match status" value="1"/>
</dbReference>
<dbReference type="OrthoDB" id="62853at2759"/>
<protein>
    <submittedName>
        <fullName evidence="3">Serine/threonine-protein kinase ATM</fullName>
    </submittedName>
</protein>
<dbReference type="CDD" id="cd05162">
    <property type="entry name" value="PWWP"/>
    <property type="match status" value="1"/>
</dbReference>
<dbReference type="PROSITE" id="PS50812">
    <property type="entry name" value="PWWP"/>
    <property type="match status" value="1"/>
</dbReference>
<sequence>MAGERETLEERVEKEGSLVEVGKDLKVEALGSDSCIEDGVCTREGGAELNDDVGFDGSEEEGKGVNLTGGGAGEGSQVVRSLEGKSENETAELDGNDATLKALDEQKDIDDREVNKIVEKEAVSDVIQVESDVRQSIEEQDGISEQVGSHGEQEIEGENFDDADRRKPTDGKVRKHVSHKGSGNIFRARYQLPREKEGKFSVYDMVWGKVRSHPWWPGQIFDPSDSSVEAKKHLKRDRYLVAYFGDRTFAWNESSQLKPFRTHFSHIVKQSNSEAFLNAVDRALDEVTGGVEFGLACSCIPKDTYDKIKFQTVENTGIQQELSFTRRVDESLNVSSFSPENLLEYLKTLSEFPTGGFDRLELLIAKAQLLAFYRLKGYSCLPELQYCGGFGYDALINDADKNLSEVNKHATHVSKKGGQTGAGNLKTTNGSSCKSKHNLKDDIYPGKKKRSLSEPVGGTLDSTLGDYWSGEGTDNLIPPASSKKRRNIDHCTGVSGMKDQRKIISVAKVSNTTKQSFKIGECIRRVASQLTGPPSMLKFSGHRSQMEDGSGDGFSGNGSDVFSHNLEETQKSSLIIPTEYSSLDDLLHLLQWVAQEPLRDYSSLNVIVSFFSDFRNSVIVANDSGKEISPTNKVGTKRKKRPVGGSPEKQQSQRSSRRDYQHAPAEPEKPVIVYTRRSNSRKQCSDSNHVEVPEKPSGCVDENSPAELVLNFAELDSIPSETSLNKTLRRFGPLNESETEVDRGSSRARVVFKKCADAEVAFSIHYSKLHLLPQLRTRRCTMTSPILNLIWANCLVSPTFFLAIGPVDFSSLGEANIAGLPIFWALLDQ</sequence>
<dbReference type="InterPro" id="IPR000313">
    <property type="entry name" value="PWWP_dom"/>
</dbReference>
<dbReference type="SMART" id="SM00293">
    <property type="entry name" value="PWWP"/>
    <property type="match status" value="1"/>
</dbReference>
<dbReference type="EMBL" id="QJKJ01017330">
    <property type="protein sequence ID" value="RDX58605.1"/>
    <property type="molecule type" value="Genomic_DNA"/>
</dbReference>
<feature type="region of interest" description="Disordered" evidence="1">
    <location>
        <begin position="51"/>
        <end position="76"/>
    </location>
</feature>
<dbReference type="PANTHER" id="PTHR42851:SF23">
    <property type="entry name" value="PWWP DOMAIN PROTEIN"/>
    <property type="match status" value="1"/>
</dbReference>
<dbReference type="STRING" id="157652.A0A371E1D6"/>
<dbReference type="InterPro" id="IPR053063">
    <property type="entry name" value="PWWP_domain_containing_PDP"/>
</dbReference>
<dbReference type="GO" id="GO:0016301">
    <property type="term" value="F:kinase activity"/>
    <property type="evidence" value="ECO:0007669"/>
    <property type="project" value="UniProtKB-KW"/>
</dbReference>
<dbReference type="PANTHER" id="PTHR42851">
    <property type="entry name" value="ALDOLASE-RELATED"/>
    <property type="match status" value="1"/>
</dbReference>
<keyword evidence="3" id="KW-0808">Transferase</keyword>
<accession>A0A371E1D6</accession>
<feature type="compositionally biased region" description="Basic and acidic residues" evidence="1">
    <location>
        <begin position="656"/>
        <end position="669"/>
    </location>
</feature>
<name>A0A371E1D6_MUCPR</name>
<feature type="compositionally biased region" description="Basic and acidic residues" evidence="1">
    <location>
        <begin position="162"/>
        <end position="172"/>
    </location>
</feature>
<dbReference type="Pfam" id="PF00855">
    <property type="entry name" value="PWWP"/>
    <property type="match status" value="1"/>
</dbReference>
<feature type="region of interest" description="Disordered" evidence="1">
    <location>
        <begin position="625"/>
        <end position="700"/>
    </location>
</feature>
<evidence type="ECO:0000313" key="3">
    <source>
        <dbReference type="EMBL" id="RDX58605.1"/>
    </source>
</evidence>
<comment type="caution">
    <text evidence="3">The sequence shown here is derived from an EMBL/GenBank/DDBJ whole genome shotgun (WGS) entry which is preliminary data.</text>
</comment>